<gene>
    <name evidence="2" type="ORF">ACJIZ3_003198</name>
</gene>
<accession>A0ABD3U8Y5</accession>
<evidence type="ECO:0008006" key="4">
    <source>
        <dbReference type="Google" id="ProtNLM"/>
    </source>
</evidence>
<evidence type="ECO:0000256" key="1">
    <source>
        <dbReference type="SAM" id="Phobius"/>
    </source>
</evidence>
<name>A0ABD3U8Y5_9LAMI</name>
<sequence length="93" mass="10563">MEKIGDYDEEKLNHKSAIRCAKAAILLSSIKSSTHNSSTDIPLLQKDEAEIEMLKIEYLKLKLEVKKLRFYAANMLVLCFLCLLILPIVLALI</sequence>
<protein>
    <recommendedName>
        <fullName evidence="4">Transmembrane protein</fullName>
    </recommendedName>
</protein>
<reference evidence="2 3" key="1">
    <citation type="submission" date="2024-12" db="EMBL/GenBank/DDBJ databases">
        <title>The unique morphological basis and parallel evolutionary history of personate flowers in Penstemon.</title>
        <authorList>
            <person name="Depatie T.H."/>
            <person name="Wessinger C.A."/>
        </authorList>
    </citation>
    <scope>NUCLEOTIDE SEQUENCE [LARGE SCALE GENOMIC DNA]</scope>
    <source>
        <strain evidence="2">WTNN_2</strain>
        <tissue evidence="2">Leaf</tissue>
    </source>
</reference>
<dbReference type="AlphaFoldDB" id="A0ABD3U8Y5"/>
<dbReference type="Proteomes" id="UP001634393">
    <property type="component" value="Unassembled WGS sequence"/>
</dbReference>
<evidence type="ECO:0000313" key="2">
    <source>
        <dbReference type="EMBL" id="KAL3845795.1"/>
    </source>
</evidence>
<keyword evidence="1" id="KW-0812">Transmembrane</keyword>
<keyword evidence="3" id="KW-1185">Reference proteome</keyword>
<dbReference type="EMBL" id="JBJXBP010000002">
    <property type="protein sequence ID" value="KAL3845795.1"/>
    <property type="molecule type" value="Genomic_DNA"/>
</dbReference>
<organism evidence="2 3">
    <name type="scientific">Penstemon smallii</name>
    <dbReference type="NCBI Taxonomy" id="265156"/>
    <lineage>
        <taxon>Eukaryota</taxon>
        <taxon>Viridiplantae</taxon>
        <taxon>Streptophyta</taxon>
        <taxon>Embryophyta</taxon>
        <taxon>Tracheophyta</taxon>
        <taxon>Spermatophyta</taxon>
        <taxon>Magnoliopsida</taxon>
        <taxon>eudicotyledons</taxon>
        <taxon>Gunneridae</taxon>
        <taxon>Pentapetalae</taxon>
        <taxon>asterids</taxon>
        <taxon>lamiids</taxon>
        <taxon>Lamiales</taxon>
        <taxon>Plantaginaceae</taxon>
        <taxon>Cheloneae</taxon>
        <taxon>Penstemon</taxon>
    </lineage>
</organism>
<evidence type="ECO:0000313" key="3">
    <source>
        <dbReference type="Proteomes" id="UP001634393"/>
    </source>
</evidence>
<keyword evidence="1" id="KW-0472">Membrane</keyword>
<keyword evidence="1" id="KW-1133">Transmembrane helix</keyword>
<proteinExistence type="predicted"/>
<comment type="caution">
    <text evidence="2">The sequence shown here is derived from an EMBL/GenBank/DDBJ whole genome shotgun (WGS) entry which is preliminary data.</text>
</comment>
<feature type="transmembrane region" description="Helical" evidence="1">
    <location>
        <begin position="70"/>
        <end position="92"/>
    </location>
</feature>